<evidence type="ECO:0000313" key="4">
    <source>
        <dbReference type="EMBL" id="KAG6376049.1"/>
    </source>
</evidence>
<evidence type="ECO:0000256" key="2">
    <source>
        <dbReference type="SAM" id="Phobius"/>
    </source>
</evidence>
<dbReference type="Proteomes" id="UP000683000">
    <property type="component" value="Unassembled WGS sequence"/>
</dbReference>
<feature type="transmembrane region" description="Helical" evidence="2">
    <location>
        <begin position="28"/>
        <end position="54"/>
    </location>
</feature>
<name>A0A8I2YPU2_9AGAM</name>
<keyword evidence="2" id="KW-1133">Transmembrane helix</keyword>
<gene>
    <name evidence="4" type="ORF">JVT61DRAFT_2017</name>
</gene>
<proteinExistence type="predicted"/>
<feature type="transmembrane region" description="Helical" evidence="2">
    <location>
        <begin position="107"/>
        <end position="132"/>
    </location>
</feature>
<protein>
    <submittedName>
        <fullName evidence="4">Uncharacterized protein</fullName>
    </submittedName>
</protein>
<accession>A0A8I2YPU2</accession>
<evidence type="ECO:0000313" key="5">
    <source>
        <dbReference type="Proteomes" id="UP000683000"/>
    </source>
</evidence>
<keyword evidence="2" id="KW-0812">Transmembrane</keyword>
<feature type="chain" id="PRO_5034916005" evidence="3">
    <location>
        <begin position="19"/>
        <end position="192"/>
    </location>
</feature>
<feature type="region of interest" description="Disordered" evidence="1">
    <location>
        <begin position="169"/>
        <end position="192"/>
    </location>
</feature>
<feature type="transmembrane region" description="Helical" evidence="2">
    <location>
        <begin position="66"/>
        <end position="87"/>
    </location>
</feature>
<reference evidence="4" key="1">
    <citation type="submission" date="2021-03" db="EMBL/GenBank/DDBJ databases">
        <title>Evolutionary innovations through gain and loss of genes in the ectomycorrhizal Boletales.</title>
        <authorList>
            <person name="Wu G."/>
            <person name="Miyauchi S."/>
            <person name="Morin E."/>
            <person name="Yang Z.-L."/>
            <person name="Xu J."/>
            <person name="Martin F.M."/>
        </authorList>
    </citation>
    <scope>NUCLEOTIDE SEQUENCE</scope>
    <source>
        <strain evidence="4">BR01</strain>
    </source>
</reference>
<dbReference type="AlphaFoldDB" id="A0A8I2YPU2"/>
<sequence>MILLFFIVISNVISSVLSMISFHEKTGGVFQVLAICIDILSLLTVIGCLCYQFARRDEEAGNTRNLCLFGICGLLGIALAASLTAHAGQDGTRGICNDFANAGNPCVHAGVQLGMAYVTPLLALIGCIVSWIDKFPGAVKVTPRYPVTKAPSSHFAAYAHALDEHYTRPPGPAKMSSRSRNNPGWSDVPLHY</sequence>
<feature type="signal peptide" evidence="3">
    <location>
        <begin position="1"/>
        <end position="18"/>
    </location>
</feature>
<evidence type="ECO:0000256" key="1">
    <source>
        <dbReference type="SAM" id="MobiDB-lite"/>
    </source>
</evidence>
<organism evidence="4 5">
    <name type="scientific">Boletus reticuloceps</name>
    <dbReference type="NCBI Taxonomy" id="495285"/>
    <lineage>
        <taxon>Eukaryota</taxon>
        <taxon>Fungi</taxon>
        <taxon>Dikarya</taxon>
        <taxon>Basidiomycota</taxon>
        <taxon>Agaricomycotina</taxon>
        <taxon>Agaricomycetes</taxon>
        <taxon>Agaricomycetidae</taxon>
        <taxon>Boletales</taxon>
        <taxon>Boletineae</taxon>
        <taxon>Boletaceae</taxon>
        <taxon>Boletoideae</taxon>
        <taxon>Boletus</taxon>
    </lineage>
</organism>
<keyword evidence="3" id="KW-0732">Signal</keyword>
<dbReference type="EMBL" id="JAGFBS010000012">
    <property type="protein sequence ID" value="KAG6376049.1"/>
    <property type="molecule type" value="Genomic_DNA"/>
</dbReference>
<evidence type="ECO:0000256" key="3">
    <source>
        <dbReference type="SAM" id="SignalP"/>
    </source>
</evidence>
<keyword evidence="5" id="KW-1185">Reference proteome</keyword>
<dbReference type="OrthoDB" id="2672329at2759"/>
<keyword evidence="2" id="KW-0472">Membrane</keyword>
<comment type="caution">
    <text evidence="4">The sequence shown here is derived from an EMBL/GenBank/DDBJ whole genome shotgun (WGS) entry which is preliminary data.</text>
</comment>